<sequence length="507" mass="59957">MSNPISSEFFELFDESLSSKVFDNPYLLEIIVSHLTWNCESNLSTRLVNKSFNSIFLRIIRRNHRKVKIEFIGRAERCEETAKDWIFINYRKMRKSIIPGYFNFLNKVAGVKVEEIITKNLWKPEEMFARYLHKIIHSDLIGGNRGSVRKLIGLEEVCEGCERCMDMAKQCVEYGPIRFRVLTRIKNPIHYKKLHISDKLLEMVANECTLKSTTKEMCFKQLDDIIRPYISCETLVLWICEMRLYYVDGVKINAHVAMPREVLDLIIRKWSVKTIRMNMIACTSEMNLHEKWIDAGYFTKIKVDDPYWKTGKSDDLKLHHVSVRASDSYDCAGGLMYSNPETVHEKSFENYIANLRRLFRMDKLSIDFGHWRHKCIFSLEEFMRNMLRVIQLEKQRKLEVNIQFFAEISSFHVGNSEEFAGIPSEYSLLSDRVECIRKSVPLDVVERGPERLHMIKWIGRRFQVKDMDNHFTLNLNIYVKENELRELDKGLMERHPNSFIRVFRPSL</sequence>
<organism evidence="2">
    <name type="scientific">Caenorhabditis remanei</name>
    <name type="common">Caenorhabditis vulgaris</name>
    <dbReference type="NCBI Taxonomy" id="31234"/>
    <lineage>
        <taxon>Eukaryota</taxon>
        <taxon>Metazoa</taxon>
        <taxon>Ecdysozoa</taxon>
        <taxon>Nematoda</taxon>
        <taxon>Chromadorea</taxon>
        <taxon>Rhabditida</taxon>
        <taxon>Rhabditina</taxon>
        <taxon>Rhabditomorpha</taxon>
        <taxon>Rhabditoidea</taxon>
        <taxon>Rhabditidae</taxon>
        <taxon>Peloderinae</taxon>
        <taxon>Caenorhabditis</taxon>
    </lineage>
</organism>
<dbReference type="OrthoDB" id="77564at2759"/>
<dbReference type="Pfam" id="PF06542">
    <property type="entry name" value="PHA-1"/>
    <property type="match status" value="1"/>
</dbReference>
<dbReference type="KEGG" id="crq:GCK72_022451"/>
<keyword evidence="2" id="KW-1185">Reference proteome</keyword>
<gene>
    <name evidence="1" type="ORF">CRE_23002</name>
</gene>
<proteinExistence type="predicted"/>
<dbReference type="AlphaFoldDB" id="E3N4F2"/>
<dbReference type="InParanoid" id="E3N4F2"/>
<evidence type="ECO:0000313" key="2">
    <source>
        <dbReference type="Proteomes" id="UP000008281"/>
    </source>
</evidence>
<dbReference type="HOGENOM" id="CLU_039877_0_0_1"/>
<dbReference type="InterPro" id="IPR009497">
    <property type="entry name" value="Regulator_protein_PHA-1"/>
</dbReference>
<protein>
    <submittedName>
        <fullName evidence="1">Uncharacterized protein</fullName>
    </submittedName>
</protein>
<evidence type="ECO:0000313" key="1">
    <source>
        <dbReference type="EMBL" id="EFO85460.1"/>
    </source>
</evidence>
<accession>E3N4F2</accession>
<dbReference type="EMBL" id="DS268525">
    <property type="protein sequence ID" value="EFO85460.1"/>
    <property type="molecule type" value="Genomic_DNA"/>
</dbReference>
<dbReference type="CTD" id="9824971"/>
<dbReference type="RefSeq" id="XP_003096694.2">
    <property type="nucleotide sequence ID" value="XM_003096646.2"/>
</dbReference>
<dbReference type="Proteomes" id="UP000008281">
    <property type="component" value="Unassembled WGS sequence"/>
</dbReference>
<dbReference type="GeneID" id="9824971"/>
<reference evidence="1" key="1">
    <citation type="submission" date="2007-07" db="EMBL/GenBank/DDBJ databases">
        <title>PCAP assembly of the Caenorhabditis remanei genome.</title>
        <authorList>
            <consortium name="The Caenorhabditis remanei Sequencing Consortium"/>
            <person name="Wilson R.K."/>
        </authorList>
    </citation>
    <scope>NUCLEOTIDE SEQUENCE [LARGE SCALE GENOMIC DNA]</scope>
    <source>
        <strain evidence="1">PB4641</strain>
    </source>
</reference>
<name>E3N4F2_CAERE</name>